<dbReference type="Proteomes" id="UP000190188">
    <property type="component" value="Unassembled WGS sequence"/>
</dbReference>
<keyword evidence="1" id="KW-1133">Transmembrane helix</keyword>
<evidence type="ECO:0008006" key="4">
    <source>
        <dbReference type="Google" id="ProtNLM"/>
    </source>
</evidence>
<feature type="transmembrane region" description="Helical" evidence="1">
    <location>
        <begin position="96"/>
        <end position="115"/>
    </location>
</feature>
<comment type="caution">
    <text evidence="2">The sequence shown here is derived from an EMBL/GenBank/DDBJ whole genome shotgun (WGS) entry which is preliminary data.</text>
</comment>
<keyword evidence="1" id="KW-0812">Transmembrane</keyword>
<dbReference type="EMBL" id="MSZX01000010">
    <property type="protein sequence ID" value="OPA74795.1"/>
    <property type="molecule type" value="Genomic_DNA"/>
</dbReference>
<evidence type="ECO:0000256" key="1">
    <source>
        <dbReference type="SAM" id="Phobius"/>
    </source>
</evidence>
<keyword evidence="3" id="KW-1185">Reference proteome</keyword>
<reference evidence="2 3" key="1">
    <citation type="submission" date="2017-01" db="EMBL/GenBank/DDBJ databases">
        <title>Genome analysis of Paenibacillus selenitrireducens ES3-24.</title>
        <authorList>
            <person name="Xu D."/>
            <person name="Yao R."/>
            <person name="Zheng S."/>
        </authorList>
    </citation>
    <scope>NUCLEOTIDE SEQUENCE [LARGE SCALE GENOMIC DNA]</scope>
    <source>
        <strain evidence="2 3">ES3-24</strain>
    </source>
</reference>
<protein>
    <recommendedName>
        <fullName evidence="4">DUF1634 domain-containing protein</fullName>
    </recommendedName>
</protein>
<proteinExistence type="predicted"/>
<feature type="transmembrane region" description="Helical" evidence="1">
    <location>
        <begin position="64"/>
        <end position="89"/>
    </location>
</feature>
<accession>A0A1T2X4Q3</accession>
<evidence type="ECO:0000313" key="2">
    <source>
        <dbReference type="EMBL" id="OPA74795.1"/>
    </source>
</evidence>
<name>A0A1T2X4Q3_9BACL</name>
<keyword evidence="1" id="KW-0472">Membrane</keyword>
<dbReference type="InterPro" id="IPR012861">
    <property type="entry name" value="DUF1634"/>
</dbReference>
<dbReference type="OrthoDB" id="1682804at2"/>
<feature type="transmembrane region" description="Helical" evidence="1">
    <location>
        <begin position="15"/>
        <end position="36"/>
    </location>
</feature>
<evidence type="ECO:0000313" key="3">
    <source>
        <dbReference type="Proteomes" id="UP000190188"/>
    </source>
</evidence>
<sequence>MQEEIFTAELFVSRVLRIGVLCSGFVILVGILWFLISGDSGYPGDVYPTTLMEMFEGAVQGKPFAVMLIGLFLLILTPILRVGITVLVFVKAKDSLYIGITSLVFVILIISLLLGKVG</sequence>
<gene>
    <name evidence="2" type="ORF">BVG16_22870</name>
</gene>
<dbReference type="STRING" id="1324314.BVG16_22870"/>
<dbReference type="AlphaFoldDB" id="A0A1T2X4Q3"/>
<organism evidence="2 3">
    <name type="scientific">Paenibacillus selenitireducens</name>
    <dbReference type="NCBI Taxonomy" id="1324314"/>
    <lineage>
        <taxon>Bacteria</taxon>
        <taxon>Bacillati</taxon>
        <taxon>Bacillota</taxon>
        <taxon>Bacilli</taxon>
        <taxon>Bacillales</taxon>
        <taxon>Paenibacillaceae</taxon>
        <taxon>Paenibacillus</taxon>
    </lineage>
</organism>
<dbReference type="Pfam" id="PF07843">
    <property type="entry name" value="DUF1634"/>
    <property type="match status" value="1"/>
</dbReference>